<keyword evidence="2" id="KW-1185">Reference proteome</keyword>
<sequence length="77" mass="8821">MPEAEQTLNGDYELLEEHTFGPVNYKRYMSWKKGGGKITLGIRTLKANSDEENCSVDPGWSVKVENVNFKLVRTITW</sequence>
<comment type="caution">
    <text evidence="1">The sequence shown here is derived from an EMBL/GenBank/DDBJ whole genome shotgun (WGS) entry which is preliminary data.</text>
</comment>
<reference evidence="1 2" key="1">
    <citation type="submission" date="2017-12" db="EMBL/GenBank/DDBJ databases">
        <title>Comparative genomics of Botrytis spp.</title>
        <authorList>
            <person name="Valero-Jimenez C.A."/>
            <person name="Tapia P."/>
            <person name="Veloso J."/>
            <person name="Silva-Moreno E."/>
            <person name="Staats M."/>
            <person name="Valdes J.H."/>
            <person name="Van Kan J.A.L."/>
        </authorList>
    </citation>
    <scope>NUCLEOTIDE SEQUENCE [LARGE SCALE GENOMIC DNA]</scope>
    <source>
        <strain evidence="1 2">Bt9001</strain>
    </source>
</reference>
<dbReference type="EMBL" id="PQXH01000274">
    <property type="protein sequence ID" value="TGO07448.1"/>
    <property type="molecule type" value="Genomic_DNA"/>
</dbReference>
<protein>
    <submittedName>
        <fullName evidence="1">Uncharacterized protein</fullName>
    </submittedName>
</protein>
<gene>
    <name evidence="1" type="ORF">BTUL_0275g00100</name>
</gene>
<organism evidence="1 2">
    <name type="scientific">Botrytis tulipae</name>
    <dbReference type="NCBI Taxonomy" id="87230"/>
    <lineage>
        <taxon>Eukaryota</taxon>
        <taxon>Fungi</taxon>
        <taxon>Dikarya</taxon>
        <taxon>Ascomycota</taxon>
        <taxon>Pezizomycotina</taxon>
        <taxon>Leotiomycetes</taxon>
        <taxon>Helotiales</taxon>
        <taxon>Sclerotiniaceae</taxon>
        <taxon>Botrytis</taxon>
    </lineage>
</organism>
<name>A0A4Z1EA14_9HELO</name>
<dbReference type="OrthoDB" id="3889179at2759"/>
<evidence type="ECO:0000313" key="2">
    <source>
        <dbReference type="Proteomes" id="UP000297777"/>
    </source>
</evidence>
<dbReference type="AlphaFoldDB" id="A0A4Z1EA14"/>
<dbReference type="Proteomes" id="UP000297777">
    <property type="component" value="Unassembled WGS sequence"/>
</dbReference>
<evidence type="ECO:0000313" key="1">
    <source>
        <dbReference type="EMBL" id="TGO07448.1"/>
    </source>
</evidence>
<accession>A0A4Z1EA14</accession>
<proteinExistence type="predicted"/>